<dbReference type="EMBL" id="JAJOMB010000015">
    <property type="protein sequence ID" value="MCD5314126.1"/>
    <property type="molecule type" value="Genomic_DNA"/>
</dbReference>
<dbReference type="Proteomes" id="UP001138997">
    <property type="component" value="Unassembled WGS sequence"/>
</dbReference>
<evidence type="ECO:0000259" key="1">
    <source>
        <dbReference type="PROSITE" id="PS51782"/>
    </source>
</evidence>
<dbReference type="CDD" id="cd00118">
    <property type="entry name" value="LysM"/>
    <property type="match status" value="1"/>
</dbReference>
<name>A0A9X1SVW4_9ACTN</name>
<organism evidence="2 3">
    <name type="scientific">Kineosporia babensis</name>
    <dbReference type="NCBI Taxonomy" id="499548"/>
    <lineage>
        <taxon>Bacteria</taxon>
        <taxon>Bacillati</taxon>
        <taxon>Actinomycetota</taxon>
        <taxon>Actinomycetes</taxon>
        <taxon>Kineosporiales</taxon>
        <taxon>Kineosporiaceae</taxon>
        <taxon>Kineosporia</taxon>
    </lineage>
</organism>
<proteinExistence type="predicted"/>
<evidence type="ECO:0000313" key="2">
    <source>
        <dbReference type="EMBL" id="MCD5314126.1"/>
    </source>
</evidence>
<accession>A0A9X1SVW4</accession>
<dbReference type="InterPro" id="IPR036779">
    <property type="entry name" value="LysM_dom_sf"/>
</dbReference>
<comment type="caution">
    <text evidence="2">The sequence shown here is derived from an EMBL/GenBank/DDBJ whole genome shotgun (WGS) entry which is preliminary data.</text>
</comment>
<dbReference type="SUPFAM" id="SSF54106">
    <property type="entry name" value="LysM domain"/>
    <property type="match status" value="1"/>
</dbReference>
<gene>
    <name evidence="2" type="ORF">LR394_24765</name>
</gene>
<dbReference type="SMART" id="SM00257">
    <property type="entry name" value="LysM"/>
    <property type="match status" value="1"/>
</dbReference>
<keyword evidence="3" id="KW-1185">Reference proteome</keyword>
<feature type="domain" description="LysM" evidence="1">
    <location>
        <begin position="37"/>
        <end position="86"/>
    </location>
</feature>
<evidence type="ECO:0000313" key="3">
    <source>
        <dbReference type="Proteomes" id="UP001138997"/>
    </source>
</evidence>
<dbReference type="InterPro" id="IPR018392">
    <property type="entry name" value="LysM"/>
</dbReference>
<sequence length="89" mass="8911">MVRAGAALLATVSVSAGVLMVNRTAEAGSDAGQMPVTYRMVLPGETLWGIAGEVDPAGDRGDTVADIMELNALSSAAVAAGQRIALPGE</sequence>
<dbReference type="AlphaFoldDB" id="A0A9X1SVW4"/>
<protein>
    <submittedName>
        <fullName evidence="2">LysM peptidoglycan-binding domain-containing protein</fullName>
    </submittedName>
</protein>
<dbReference type="RefSeq" id="WP_231446396.1">
    <property type="nucleotide sequence ID" value="NZ_JAJOMB010000015.1"/>
</dbReference>
<reference evidence="2" key="1">
    <citation type="submission" date="2021-11" db="EMBL/GenBank/DDBJ databases">
        <title>Streptomyces corallinus and Kineosporia corallina sp. nov., two new coral-derived marine actinobacteria.</title>
        <authorList>
            <person name="Buangrab K."/>
            <person name="Sutthacheep M."/>
            <person name="Yeemin T."/>
            <person name="Harunari E."/>
            <person name="Igarashi Y."/>
            <person name="Sripreechasak P."/>
            <person name="Kanchanasin P."/>
            <person name="Tanasupawat S."/>
            <person name="Phongsopitanun W."/>
        </authorList>
    </citation>
    <scope>NUCLEOTIDE SEQUENCE</scope>
    <source>
        <strain evidence="2">JCM 31032</strain>
    </source>
</reference>
<dbReference type="PROSITE" id="PS51782">
    <property type="entry name" value="LYSM"/>
    <property type="match status" value="1"/>
</dbReference>
<dbReference type="Pfam" id="PF01476">
    <property type="entry name" value="LysM"/>
    <property type="match status" value="1"/>
</dbReference>
<dbReference type="Gene3D" id="3.10.350.10">
    <property type="entry name" value="LysM domain"/>
    <property type="match status" value="1"/>
</dbReference>